<comment type="caution">
    <text evidence="2">The sequence shown here is derived from an EMBL/GenBank/DDBJ whole genome shotgun (WGS) entry which is preliminary data.</text>
</comment>
<evidence type="ECO:0000313" key="3">
    <source>
        <dbReference type="Proteomes" id="UP000679779"/>
    </source>
</evidence>
<protein>
    <recommendedName>
        <fullName evidence="1">GT-D fold-like domain-containing protein</fullName>
    </recommendedName>
</protein>
<dbReference type="Pfam" id="PF22882">
    <property type="entry name" value="GT-D-like"/>
    <property type="match status" value="1"/>
</dbReference>
<sequence length="285" mass="30262">MAAESREETAYAKGYDEGYRTGAAAGAEEEVASLLPPYTILPDVSAKEVMQAGLQGYLHRLKPLMKPEEVYRRLEQSLAAGQPLSVVRLGDGELLALAHDAVLPLEQSLAAGPFLPTAGITLPDHDARERLVEAVRGADVIGIPTSRLPTYQGLLFPILRHFGISHETLDFTVSTINYALHEQKLLQQLLRGRQVLVIGNKAVPLANVLSASGVHVAGAIAPVNGFGDISRVLAEAASHAFDIALVAGGIPAVVICRNIAAELGKVALDFGHLADKLISGELTYD</sequence>
<dbReference type="AlphaFoldDB" id="A0A920CBP2"/>
<keyword evidence="3" id="KW-1185">Reference proteome</keyword>
<feature type="domain" description="GT-D fold-like" evidence="1">
    <location>
        <begin position="66"/>
        <end position="277"/>
    </location>
</feature>
<dbReference type="NCBIfam" id="NF040628">
    <property type="entry name" value="GT-D_rel"/>
    <property type="match status" value="1"/>
</dbReference>
<dbReference type="Proteomes" id="UP000679779">
    <property type="component" value="Unassembled WGS sequence"/>
</dbReference>
<organism evidence="2 3">
    <name type="scientific">Paenibacillus albilobatus</name>
    <dbReference type="NCBI Taxonomy" id="2716884"/>
    <lineage>
        <taxon>Bacteria</taxon>
        <taxon>Bacillati</taxon>
        <taxon>Bacillota</taxon>
        <taxon>Bacilli</taxon>
        <taxon>Bacillales</taxon>
        <taxon>Paenibacillaceae</taxon>
        <taxon>Paenibacillus</taxon>
    </lineage>
</organism>
<dbReference type="InterPro" id="IPR049785">
    <property type="entry name" value="GT-D-like_firm"/>
</dbReference>
<accession>A0A920CBP2</accession>
<dbReference type="InterPro" id="IPR055171">
    <property type="entry name" value="GT-D-like"/>
</dbReference>
<reference evidence="2" key="1">
    <citation type="submission" date="2021-03" db="EMBL/GenBank/DDBJ databases">
        <title>Antimicrobial resistance genes in bacteria isolated from Japanese honey, and their potential for conferring macrolide and lincosamide resistance in the American foulbrood pathogen Paenibacillus larvae.</title>
        <authorList>
            <person name="Okamoto M."/>
            <person name="Kumagai M."/>
            <person name="Kanamori H."/>
            <person name="Takamatsu D."/>
        </authorList>
    </citation>
    <scope>NUCLEOTIDE SEQUENCE</scope>
    <source>
        <strain evidence="2">J2TS6</strain>
    </source>
</reference>
<dbReference type="EMBL" id="BORQ01000007">
    <property type="protein sequence ID" value="GIO33791.1"/>
    <property type="molecule type" value="Genomic_DNA"/>
</dbReference>
<evidence type="ECO:0000313" key="2">
    <source>
        <dbReference type="EMBL" id="GIO33791.1"/>
    </source>
</evidence>
<proteinExistence type="predicted"/>
<evidence type="ECO:0000259" key="1">
    <source>
        <dbReference type="Pfam" id="PF22882"/>
    </source>
</evidence>
<gene>
    <name evidence="2" type="ORF">J2TS6_49320</name>
</gene>
<name>A0A920CBP2_9BACL</name>